<sequence length="771" mass="85236">MRNTLKILQIIFLFILVPGLQNAFAAPRIVDNTLGSRLGTIFPELRQGYIDLNQNGSLDRLEDMDELVPESRLRDEILQVQEIFDFLIENYRYLPLAKLSSVRDALDDPQGAIPEILTINYRTRISALIREREAMGEDGLYLSPSARRKALDTMEDLISRLNLAYQKEWRQAESDFVEARDELFTLLDRGYPLPENLLPEDYAIFESTLINATMPQRADNPERSLIAVLTLGKLKSDAAVPYLIDLLQRDTFSREAIRALGNIGTPDAQQILLEKLKSEETGDAEALECIRALGKIGGKESADTLLDILKSEESEISTEKEQEILGSLSDMAAGGYTDRRISTLLTEYLENPDPSFRTIAIRGLSFYADQASSVQVLNAMKNDRDTKVVLAAVRSAHHINHPSTVPTMVGLLREGNLSPDMTGEVIKALGQHPDGVRGAVNIQEYLGDPERETRESARDAMKVLYAQNAQVVASSLARGIAASKDELYLKEASSLLAELADPSAVNTFFSLLTSSSPQVRKNATWGLYRIGVSGNLRVQTALQKLVTSETEPLEVRINALRALVKAGEDHPSMLLWQTFSTVAKMRGTKYSILRLYALRGLGALGTINDEVRSVLFLVARGEQDQSLKEEAVKALHSIGASSPGVENTLAEIAGNGEGASLPVRIAALKALGDMSSPETGSAARSLLEEEPGRELKRDIVYALVKSDSDDAWEVLFDLSADEDINELLIPFLEEGDPDTLEPLINRRLKREENQQIRTVLEALLMSYSRGL</sequence>
<evidence type="ECO:0000313" key="1">
    <source>
        <dbReference type="EMBL" id="ORC36520.1"/>
    </source>
</evidence>
<dbReference type="EMBL" id="MWQY01000005">
    <property type="protein sequence ID" value="ORC36520.1"/>
    <property type="molecule type" value="Genomic_DNA"/>
</dbReference>
<dbReference type="STRING" id="1963862.B4O97_05450"/>
<dbReference type="GO" id="GO:0016491">
    <property type="term" value="F:oxidoreductase activity"/>
    <property type="evidence" value="ECO:0007669"/>
    <property type="project" value="TreeGrafter"/>
</dbReference>
<dbReference type="PANTHER" id="PTHR12697">
    <property type="entry name" value="PBS LYASE HEAT-LIKE PROTEIN"/>
    <property type="match status" value="1"/>
</dbReference>
<dbReference type="PANTHER" id="PTHR12697:SF5">
    <property type="entry name" value="DEOXYHYPUSINE HYDROXYLASE"/>
    <property type="match status" value="1"/>
</dbReference>
<name>A0A1Y1S183_9SPIO</name>
<dbReference type="SMART" id="SM00567">
    <property type="entry name" value="EZ_HEAT"/>
    <property type="match status" value="6"/>
</dbReference>
<evidence type="ECO:0008006" key="3">
    <source>
        <dbReference type="Google" id="ProtNLM"/>
    </source>
</evidence>
<proteinExistence type="predicted"/>
<dbReference type="InterPro" id="IPR016024">
    <property type="entry name" value="ARM-type_fold"/>
</dbReference>
<dbReference type="Gene3D" id="1.25.10.10">
    <property type="entry name" value="Leucine-rich Repeat Variant"/>
    <property type="match status" value="3"/>
</dbReference>
<dbReference type="Pfam" id="PF13646">
    <property type="entry name" value="HEAT_2"/>
    <property type="match status" value="2"/>
</dbReference>
<dbReference type="InterPro" id="IPR011989">
    <property type="entry name" value="ARM-like"/>
</dbReference>
<dbReference type="InterPro" id="IPR004155">
    <property type="entry name" value="PBS_lyase_HEAT"/>
</dbReference>
<organism evidence="1 2">
    <name type="scientific">Marispirochaeta aestuarii</name>
    <dbReference type="NCBI Taxonomy" id="1963862"/>
    <lineage>
        <taxon>Bacteria</taxon>
        <taxon>Pseudomonadati</taxon>
        <taxon>Spirochaetota</taxon>
        <taxon>Spirochaetia</taxon>
        <taxon>Spirochaetales</taxon>
        <taxon>Spirochaetaceae</taxon>
        <taxon>Marispirochaeta</taxon>
    </lineage>
</organism>
<dbReference type="OrthoDB" id="366697at2"/>
<keyword evidence="2" id="KW-1185">Reference proteome</keyword>
<comment type="caution">
    <text evidence="1">The sequence shown here is derived from an EMBL/GenBank/DDBJ whole genome shotgun (WGS) entry which is preliminary data.</text>
</comment>
<dbReference type="SUPFAM" id="SSF48371">
    <property type="entry name" value="ARM repeat"/>
    <property type="match status" value="2"/>
</dbReference>
<evidence type="ECO:0000313" key="2">
    <source>
        <dbReference type="Proteomes" id="UP000192343"/>
    </source>
</evidence>
<reference evidence="1 2" key="1">
    <citation type="submission" date="2017-03" db="EMBL/GenBank/DDBJ databases">
        <title>Draft Genome sequence of Marispirochaeta sp. strain JC444.</title>
        <authorList>
            <person name="Shivani Y."/>
            <person name="Subhash Y."/>
            <person name="Sasikala C."/>
            <person name="Ramana C."/>
        </authorList>
    </citation>
    <scope>NUCLEOTIDE SEQUENCE [LARGE SCALE GENOMIC DNA]</scope>
    <source>
        <strain evidence="1 2">JC444</strain>
    </source>
</reference>
<gene>
    <name evidence="1" type="ORF">B4O97_05450</name>
</gene>
<dbReference type="RefSeq" id="WP_083049017.1">
    <property type="nucleotide sequence ID" value="NZ_MWQY01000005.1"/>
</dbReference>
<dbReference type="AlphaFoldDB" id="A0A1Y1S183"/>
<protein>
    <recommendedName>
        <fullName evidence="3">HEAT repeat domain-containing protein</fullName>
    </recommendedName>
</protein>
<accession>A0A1Y1S183</accession>
<dbReference type="Proteomes" id="UP000192343">
    <property type="component" value="Unassembled WGS sequence"/>
</dbReference>